<feature type="compositionally biased region" description="Low complexity" evidence="1">
    <location>
        <begin position="75"/>
        <end position="84"/>
    </location>
</feature>
<dbReference type="EMBL" id="LCWV01000002">
    <property type="protein sequence ID" value="PWI75724.1"/>
    <property type="molecule type" value="Genomic_DNA"/>
</dbReference>
<feature type="compositionally biased region" description="Basic and acidic residues" evidence="1">
    <location>
        <begin position="86"/>
        <end position="96"/>
    </location>
</feature>
<dbReference type="EMBL" id="JAWRVI010000011">
    <property type="protein sequence ID" value="KAK4091556.1"/>
    <property type="molecule type" value="Genomic_DNA"/>
</dbReference>
<proteinExistence type="predicted"/>
<reference evidence="2 5" key="4">
    <citation type="journal article" date="2024" name="Microbiol. Resour. Announc.">
        <title>Genome annotations for the ascomycete fungi Trichoderma harzianum, Trichoderma aggressivum, and Purpureocillium lilacinum.</title>
        <authorList>
            <person name="Beijen E.P.W."/>
            <person name="Ohm R.A."/>
        </authorList>
    </citation>
    <scope>NUCLEOTIDE SEQUENCE [LARGE SCALE GENOMIC DNA]</scope>
    <source>
        <strain evidence="2 5">CBS 150709</strain>
    </source>
</reference>
<reference evidence="3" key="1">
    <citation type="submission" date="2015-05" db="EMBL/GenBank/DDBJ databases">
        <authorList>
            <person name="Wang D.B."/>
            <person name="Wang M."/>
        </authorList>
    </citation>
    <scope>NUCLEOTIDE SEQUENCE</scope>
    <source>
        <strain evidence="3">36-1</strain>
    </source>
</reference>
<evidence type="ECO:0000313" key="5">
    <source>
        <dbReference type="Proteomes" id="UP001287286"/>
    </source>
</evidence>
<dbReference type="Proteomes" id="UP000245956">
    <property type="component" value="Unassembled WGS sequence"/>
</dbReference>
<reference evidence="2" key="3">
    <citation type="submission" date="2023-11" db="EMBL/GenBank/DDBJ databases">
        <authorList>
            <person name="Beijen E."/>
            <person name="Ohm R.A."/>
        </authorList>
    </citation>
    <scope>NUCLEOTIDE SEQUENCE</scope>
    <source>
        <strain evidence="2">CBS 150709</strain>
    </source>
</reference>
<feature type="compositionally biased region" description="Low complexity" evidence="1">
    <location>
        <begin position="36"/>
        <end position="51"/>
    </location>
</feature>
<accession>A0A2U3EMJ0</accession>
<protein>
    <submittedName>
        <fullName evidence="3">Uncharacterized protein</fullName>
    </submittedName>
</protein>
<dbReference type="Proteomes" id="UP001287286">
    <property type="component" value="Unassembled WGS sequence"/>
</dbReference>
<reference evidence="3 4" key="2">
    <citation type="journal article" date="2016" name="Front. Microbiol.">
        <title>Genome and transcriptome sequences reveal the specific parasitism of the nematophagous Purpureocillium lilacinum 36-1.</title>
        <authorList>
            <person name="Xie J."/>
            <person name="Li S."/>
            <person name="Mo C."/>
            <person name="Xiao X."/>
            <person name="Peng D."/>
            <person name="Wang G."/>
            <person name="Xiao Y."/>
        </authorList>
    </citation>
    <scope>NUCLEOTIDE SEQUENCE [LARGE SCALE GENOMIC DNA]</scope>
    <source>
        <strain evidence="3 4">36-1</strain>
    </source>
</reference>
<feature type="region of interest" description="Disordered" evidence="1">
    <location>
        <begin position="175"/>
        <end position="249"/>
    </location>
</feature>
<feature type="compositionally biased region" description="Polar residues" evidence="1">
    <location>
        <begin position="53"/>
        <end position="66"/>
    </location>
</feature>
<evidence type="ECO:0000256" key="1">
    <source>
        <dbReference type="SAM" id="MobiDB-lite"/>
    </source>
</evidence>
<organism evidence="3 4">
    <name type="scientific">Purpureocillium lilacinum</name>
    <name type="common">Paecilomyces lilacinus</name>
    <dbReference type="NCBI Taxonomy" id="33203"/>
    <lineage>
        <taxon>Eukaryota</taxon>
        <taxon>Fungi</taxon>
        <taxon>Dikarya</taxon>
        <taxon>Ascomycota</taxon>
        <taxon>Pezizomycotina</taxon>
        <taxon>Sordariomycetes</taxon>
        <taxon>Hypocreomycetidae</taxon>
        <taxon>Hypocreales</taxon>
        <taxon>Ophiocordycipitaceae</taxon>
        <taxon>Purpureocillium</taxon>
    </lineage>
</organism>
<comment type="caution">
    <text evidence="3">The sequence shown here is derived from an EMBL/GenBank/DDBJ whole genome shotgun (WGS) entry which is preliminary data.</text>
</comment>
<dbReference type="AlphaFoldDB" id="A0A2U3EMJ0"/>
<name>A0A2U3EMJ0_PURLI</name>
<evidence type="ECO:0000313" key="3">
    <source>
        <dbReference type="EMBL" id="PWI75724.1"/>
    </source>
</evidence>
<evidence type="ECO:0000313" key="4">
    <source>
        <dbReference type="Proteomes" id="UP000245956"/>
    </source>
</evidence>
<feature type="region of interest" description="Disordered" evidence="1">
    <location>
        <begin position="1"/>
        <end position="96"/>
    </location>
</feature>
<keyword evidence="5" id="KW-1185">Reference proteome</keyword>
<sequence length="249" mass="28410">MQQRKGNDKAAGNMLSFAPTPIFSGAWDHHRPSIPSPLSSSPIRASSPLSPIHENTLSQRQTQSSPIQPPKFKYAARPTRPNPVVRRREVAQESRRRTFLQSVRQKSDDRAWQRRDIEGQVLISCTAQLLARAVANEPQFLKTSWLDDRGRLARDAPDFTEADIDDAMAFHEEVEQPHEDDMVMETNPEDEELEAMLESYEEQQHAPSQRPPSPTLSDEEYDDIFAELLSQEQSQPEFSQNSTDHMDMS</sequence>
<evidence type="ECO:0000313" key="2">
    <source>
        <dbReference type="EMBL" id="KAK4091556.1"/>
    </source>
</evidence>
<feature type="compositionally biased region" description="Acidic residues" evidence="1">
    <location>
        <begin position="187"/>
        <end position="201"/>
    </location>
</feature>
<gene>
    <name evidence="3" type="ORF">PCL_06382</name>
    <name evidence="2" type="ORF">Purlil1_3986</name>
</gene>
<feature type="compositionally biased region" description="Polar residues" evidence="1">
    <location>
        <begin position="230"/>
        <end position="243"/>
    </location>
</feature>